<evidence type="ECO:0000256" key="2">
    <source>
        <dbReference type="ARBA" id="ARBA00023125"/>
    </source>
</evidence>
<dbReference type="GO" id="GO:0045892">
    <property type="term" value="P:negative regulation of DNA-templated transcription"/>
    <property type="evidence" value="ECO:0007669"/>
    <property type="project" value="TreeGrafter"/>
</dbReference>
<sequence length="274" mass="29854">MWAGQPFAAGSRDLRTRWAIVANLLTQRIVGGEYPVGTVMPNEVDLAEQLGVSRSTVRAALGELQQAGMISRRRNAGTRVESVRPLRGPGSYNQTLATIEDVAQYGAQTDRHVQEIATEIADSKLATLLDCAPGEAWLRVSSLRSSPIASSPPLCWTDVYVAPMFAAIVRQRVADYPGLISTLIEDFAGHPTAEIHQTITAIGVPKRLVTALEAKQGAHALEITRRYLDAKDRVFIVSRSIHPADRFSYDSRLKRQSAPSGVYPLSAKPKRLAG</sequence>
<dbReference type="InterPro" id="IPR011663">
    <property type="entry name" value="UTRA"/>
</dbReference>
<evidence type="ECO:0000256" key="3">
    <source>
        <dbReference type="ARBA" id="ARBA00023163"/>
    </source>
</evidence>
<proteinExistence type="predicted"/>
<dbReference type="Gene3D" id="3.40.1410.10">
    <property type="entry name" value="Chorismate lyase-like"/>
    <property type="match status" value="1"/>
</dbReference>
<dbReference type="InterPro" id="IPR036388">
    <property type="entry name" value="WH-like_DNA-bd_sf"/>
</dbReference>
<reference evidence="5" key="1">
    <citation type="submission" date="2006-03" db="EMBL/GenBank/DDBJ databases">
        <title>Complete sequence of Rhodopseudomonas palustris BisB18.</title>
        <authorList>
            <consortium name="US DOE Joint Genome Institute"/>
            <person name="Copeland A."/>
            <person name="Lucas S."/>
            <person name="Lapidus A."/>
            <person name="Barry K."/>
            <person name="Detter J.C."/>
            <person name="Glavina del Rio T."/>
            <person name="Hammon N."/>
            <person name="Israni S."/>
            <person name="Dalin E."/>
            <person name="Tice H."/>
            <person name="Pitluck S."/>
            <person name="Chain P."/>
            <person name="Malfatti S."/>
            <person name="Shin M."/>
            <person name="Vergez L."/>
            <person name="Schmutz J."/>
            <person name="Larimer F."/>
            <person name="Land M."/>
            <person name="Hauser L."/>
            <person name="Pelletier D.A."/>
            <person name="Kyrpides N."/>
            <person name="Anderson I."/>
            <person name="Oda Y."/>
            <person name="Harwood C.S."/>
            <person name="Richardson P."/>
        </authorList>
    </citation>
    <scope>NUCLEOTIDE SEQUENCE [LARGE SCALE GENOMIC DNA]</scope>
    <source>
        <strain evidence="5">BisB18</strain>
    </source>
</reference>
<dbReference type="Pfam" id="PF07702">
    <property type="entry name" value="UTRA"/>
    <property type="match status" value="1"/>
</dbReference>
<protein>
    <submittedName>
        <fullName evidence="5">Transcriptional regulator, GntR family</fullName>
    </submittedName>
</protein>
<dbReference type="CDD" id="cd07377">
    <property type="entry name" value="WHTH_GntR"/>
    <property type="match status" value="1"/>
</dbReference>
<dbReference type="GO" id="GO:0003677">
    <property type="term" value="F:DNA binding"/>
    <property type="evidence" value="ECO:0007669"/>
    <property type="project" value="UniProtKB-KW"/>
</dbReference>
<feature type="domain" description="HTH gntR-type" evidence="4">
    <location>
        <begin position="15"/>
        <end position="83"/>
    </location>
</feature>
<keyword evidence="1" id="KW-0805">Transcription regulation</keyword>
<dbReference type="InterPro" id="IPR000524">
    <property type="entry name" value="Tscrpt_reg_HTH_GntR"/>
</dbReference>
<dbReference type="PANTHER" id="PTHR44846:SF17">
    <property type="entry name" value="GNTR-FAMILY TRANSCRIPTIONAL REGULATOR"/>
    <property type="match status" value="1"/>
</dbReference>
<organism evidence="5">
    <name type="scientific">Rhodopseudomonas palustris (strain BisB18)</name>
    <dbReference type="NCBI Taxonomy" id="316056"/>
    <lineage>
        <taxon>Bacteria</taxon>
        <taxon>Pseudomonadati</taxon>
        <taxon>Pseudomonadota</taxon>
        <taxon>Alphaproteobacteria</taxon>
        <taxon>Hyphomicrobiales</taxon>
        <taxon>Nitrobacteraceae</taxon>
        <taxon>Rhodopseudomonas</taxon>
    </lineage>
</organism>
<dbReference type="SUPFAM" id="SSF64288">
    <property type="entry name" value="Chorismate lyase-like"/>
    <property type="match status" value="1"/>
</dbReference>
<dbReference type="SUPFAM" id="SSF46785">
    <property type="entry name" value="Winged helix' DNA-binding domain"/>
    <property type="match status" value="1"/>
</dbReference>
<evidence type="ECO:0000259" key="4">
    <source>
        <dbReference type="PROSITE" id="PS50949"/>
    </source>
</evidence>
<dbReference type="KEGG" id="rpc:RPC_1071"/>
<dbReference type="EMBL" id="CP000301">
    <property type="protein sequence ID" value="ABD86635.1"/>
    <property type="molecule type" value="Genomic_DNA"/>
</dbReference>
<dbReference type="PRINTS" id="PR00035">
    <property type="entry name" value="HTHGNTR"/>
</dbReference>
<evidence type="ECO:0000313" key="5">
    <source>
        <dbReference type="EMBL" id="ABD86635.1"/>
    </source>
</evidence>
<accession>Q21AF1</accession>
<dbReference type="Pfam" id="PF00392">
    <property type="entry name" value="GntR"/>
    <property type="match status" value="1"/>
</dbReference>
<dbReference type="InterPro" id="IPR028978">
    <property type="entry name" value="Chorismate_lyase_/UTRA_dom_sf"/>
</dbReference>
<name>Q21AF1_RHOPB</name>
<keyword evidence="3" id="KW-0804">Transcription</keyword>
<dbReference type="AlphaFoldDB" id="Q21AF1"/>
<dbReference type="SMART" id="SM00345">
    <property type="entry name" value="HTH_GNTR"/>
    <property type="match status" value="1"/>
</dbReference>
<dbReference type="InterPro" id="IPR050679">
    <property type="entry name" value="Bact_HTH_transcr_reg"/>
</dbReference>
<gene>
    <name evidence="5" type="ordered locus">RPC_1071</name>
</gene>
<dbReference type="STRING" id="316056.RPC_1071"/>
<dbReference type="PANTHER" id="PTHR44846">
    <property type="entry name" value="MANNOSYL-D-GLYCERATE TRANSPORT/METABOLISM SYSTEM REPRESSOR MNGR-RELATED"/>
    <property type="match status" value="1"/>
</dbReference>
<dbReference type="SMART" id="SM00866">
    <property type="entry name" value="UTRA"/>
    <property type="match status" value="1"/>
</dbReference>
<dbReference type="Gene3D" id="1.10.10.10">
    <property type="entry name" value="Winged helix-like DNA-binding domain superfamily/Winged helix DNA-binding domain"/>
    <property type="match status" value="1"/>
</dbReference>
<keyword evidence="2" id="KW-0238">DNA-binding</keyword>
<evidence type="ECO:0000256" key="1">
    <source>
        <dbReference type="ARBA" id="ARBA00023015"/>
    </source>
</evidence>
<dbReference type="eggNOG" id="COG2188">
    <property type="taxonomic scope" value="Bacteria"/>
</dbReference>
<dbReference type="PROSITE" id="PS50949">
    <property type="entry name" value="HTH_GNTR"/>
    <property type="match status" value="1"/>
</dbReference>
<dbReference type="GO" id="GO:0003700">
    <property type="term" value="F:DNA-binding transcription factor activity"/>
    <property type="evidence" value="ECO:0007669"/>
    <property type="project" value="InterPro"/>
</dbReference>
<dbReference type="HOGENOM" id="CLU_063236_3_2_5"/>
<dbReference type="InterPro" id="IPR036390">
    <property type="entry name" value="WH_DNA-bd_sf"/>
</dbReference>